<dbReference type="AlphaFoldDB" id="A0A4R0R5G2"/>
<sequence length="133" mass="14982">MLIVSVLLTTAVCSALATAPAPSPSRNDAAAPVPIPFPYIPEPIEYAEEEDFEEELFEEAFLPDLPFEYHHPTDAPYPEDYFPWRGMFKTPEFFFDQWWEEEEMEFGHAATATPTVIASVLFAGPSLKPKLSP</sequence>
<evidence type="ECO:0000313" key="3">
    <source>
        <dbReference type="Proteomes" id="UP000292702"/>
    </source>
</evidence>
<comment type="caution">
    <text evidence="2">The sequence shown here is derived from an EMBL/GenBank/DDBJ whole genome shotgun (WGS) entry which is preliminary data.</text>
</comment>
<dbReference type="EMBL" id="RWJN01000355">
    <property type="protein sequence ID" value="TCD62651.1"/>
    <property type="molecule type" value="Genomic_DNA"/>
</dbReference>
<evidence type="ECO:0000256" key="1">
    <source>
        <dbReference type="SAM" id="SignalP"/>
    </source>
</evidence>
<protein>
    <submittedName>
        <fullName evidence="2">Uncharacterized protein</fullName>
    </submittedName>
</protein>
<organism evidence="2 3">
    <name type="scientific">Steccherinum ochraceum</name>
    <dbReference type="NCBI Taxonomy" id="92696"/>
    <lineage>
        <taxon>Eukaryota</taxon>
        <taxon>Fungi</taxon>
        <taxon>Dikarya</taxon>
        <taxon>Basidiomycota</taxon>
        <taxon>Agaricomycotina</taxon>
        <taxon>Agaricomycetes</taxon>
        <taxon>Polyporales</taxon>
        <taxon>Steccherinaceae</taxon>
        <taxon>Steccherinum</taxon>
    </lineage>
</organism>
<name>A0A4R0R5G2_9APHY</name>
<feature type="chain" id="PRO_5020291856" evidence="1">
    <location>
        <begin position="18"/>
        <end position="133"/>
    </location>
</feature>
<keyword evidence="1" id="KW-0732">Signal</keyword>
<accession>A0A4R0R5G2</accession>
<dbReference type="Proteomes" id="UP000292702">
    <property type="component" value="Unassembled WGS sequence"/>
</dbReference>
<feature type="signal peptide" evidence="1">
    <location>
        <begin position="1"/>
        <end position="17"/>
    </location>
</feature>
<gene>
    <name evidence="2" type="ORF">EIP91_006604</name>
</gene>
<evidence type="ECO:0000313" key="2">
    <source>
        <dbReference type="EMBL" id="TCD62651.1"/>
    </source>
</evidence>
<keyword evidence="3" id="KW-1185">Reference proteome</keyword>
<reference evidence="2 3" key="1">
    <citation type="submission" date="2018-11" db="EMBL/GenBank/DDBJ databases">
        <title>Genome assembly of Steccherinum ochraceum LE-BIN_3174, the white-rot fungus of the Steccherinaceae family (The Residual Polyporoid clade, Polyporales, Basidiomycota).</title>
        <authorList>
            <person name="Fedorova T.V."/>
            <person name="Glazunova O.A."/>
            <person name="Landesman E.O."/>
            <person name="Moiseenko K.V."/>
            <person name="Psurtseva N.V."/>
            <person name="Savinova O.S."/>
            <person name="Shakhova N.V."/>
            <person name="Tyazhelova T.V."/>
            <person name="Vasina D.V."/>
        </authorList>
    </citation>
    <scope>NUCLEOTIDE SEQUENCE [LARGE SCALE GENOMIC DNA]</scope>
    <source>
        <strain evidence="2 3">LE-BIN_3174</strain>
    </source>
</reference>
<proteinExistence type="predicted"/>